<dbReference type="EMBL" id="KK789283">
    <property type="protein sequence ID" value="KDO37922.1"/>
    <property type="molecule type" value="Genomic_DNA"/>
</dbReference>
<dbReference type="Gene3D" id="3.80.10.10">
    <property type="entry name" value="Ribonuclease Inhibitor"/>
    <property type="match status" value="1"/>
</dbReference>
<feature type="non-terminal residue" evidence="1">
    <location>
        <position position="1"/>
    </location>
</feature>
<keyword evidence="2" id="KW-1185">Reference proteome</keyword>
<dbReference type="InterPro" id="IPR032675">
    <property type="entry name" value="LRR_dom_sf"/>
</dbReference>
<dbReference type="PANTHER" id="PTHR48009">
    <property type="entry name" value="LEUCINE-RICH REPEAT (LRR) FAMILY PROTEIN"/>
    <property type="match status" value="1"/>
</dbReference>
<dbReference type="Proteomes" id="UP000027120">
    <property type="component" value="Unassembled WGS sequence"/>
</dbReference>
<accession>A0A067DFW3</accession>
<dbReference type="PANTHER" id="PTHR48009:SF4">
    <property type="entry name" value="LEUCINE-RICH REPEAT (LRR) FAMILY PROTEIN"/>
    <property type="match status" value="1"/>
</dbReference>
<feature type="non-terminal residue" evidence="1">
    <location>
        <position position="47"/>
    </location>
</feature>
<name>A0A067DFW3_CITSI</name>
<protein>
    <submittedName>
        <fullName evidence="1">Uncharacterized protein</fullName>
    </submittedName>
</protein>
<gene>
    <name evidence="1" type="ORF">CISIN_1g0361521mg</name>
</gene>
<organism evidence="1 2">
    <name type="scientific">Citrus sinensis</name>
    <name type="common">Sweet orange</name>
    <name type="synonym">Citrus aurantium var. sinensis</name>
    <dbReference type="NCBI Taxonomy" id="2711"/>
    <lineage>
        <taxon>Eukaryota</taxon>
        <taxon>Viridiplantae</taxon>
        <taxon>Streptophyta</taxon>
        <taxon>Embryophyta</taxon>
        <taxon>Tracheophyta</taxon>
        <taxon>Spermatophyta</taxon>
        <taxon>Magnoliopsida</taxon>
        <taxon>eudicotyledons</taxon>
        <taxon>Gunneridae</taxon>
        <taxon>Pentapetalae</taxon>
        <taxon>rosids</taxon>
        <taxon>malvids</taxon>
        <taxon>Sapindales</taxon>
        <taxon>Rutaceae</taxon>
        <taxon>Aurantioideae</taxon>
        <taxon>Citrus</taxon>
    </lineage>
</organism>
<dbReference type="SUPFAM" id="SSF52058">
    <property type="entry name" value="L domain-like"/>
    <property type="match status" value="1"/>
</dbReference>
<reference evidence="1 2" key="1">
    <citation type="submission" date="2014-04" db="EMBL/GenBank/DDBJ databases">
        <authorList>
            <consortium name="International Citrus Genome Consortium"/>
            <person name="Gmitter F."/>
            <person name="Chen C."/>
            <person name="Farmerie W."/>
            <person name="Harkins T."/>
            <person name="Desany B."/>
            <person name="Mohiuddin M."/>
            <person name="Kodira C."/>
            <person name="Borodovsky M."/>
            <person name="Lomsadze A."/>
            <person name="Burns P."/>
            <person name="Jenkins J."/>
            <person name="Prochnik S."/>
            <person name="Shu S."/>
            <person name="Chapman J."/>
            <person name="Pitluck S."/>
            <person name="Schmutz J."/>
            <person name="Rokhsar D."/>
        </authorList>
    </citation>
    <scope>NUCLEOTIDE SEQUENCE</scope>
</reference>
<dbReference type="InterPro" id="IPR053213">
    <property type="entry name" value="RLP29"/>
</dbReference>
<evidence type="ECO:0000313" key="2">
    <source>
        <dbReference type="Proteomes" id="UP000027120"/>
    </source>
</evidence>
<evidence type="ECO:0000313" key="1">
    <source>
        <dbReference type="EMBL" id="KDO37922.1"/>
    </source>
</evidence>
<dbReference type="AlphaFoldDB" id="A0A067DFW3"/>
<proteinExistence type="predicted"/>
<sequence>AIPRELGNLTGLGTLELSENFLTGAIPLELANLTGLEILGLSENFLT</sequence>